<gene>
    <name evidence="4" type="ORF">SteCoe_27360</name>
</gene>
<evidence type="ECO:0000259" key="3">
    <source>
        <dbReference type="PROSITE" id="PS50893"/>
    </source>
</evidence>
<comment type="caution">
    <text evidence="4">The sequence shown here is derived from an EMBL/GenBank/DDBJ whole genome shotgun (WGS) entry which is preliminary data.</text>
</comment>
<evidence type="ECO:0000313" key="5">
    <source>
        <dbReference type="Proteomes" id="UP000187209"/>
    </source>
</evidence>
<dbReference type="InterPro" id="IPR003439">
    <property type="entry name" value="ABC_transporter-like_ATP-bd"/>
</dbReference>
<dbReference type="EMBL" id="MPUH01000791">
    <property type="protein sequence ID" value="OMJ73847.1"/>
    <property type="molecule type" value="Genomic_DNA"/>
</dbReference>
<dbReference type="SUPFAM" id="SSF52540">
    <property type="entry name" value="P-loop containing nucleoside triphosphate hydrolases"/>
    <property type="match status" value="1"/>
</dbReference>
<accession>A0A1R2BAR8</accession>
<dbReference type="GO" id="GO:0016887">
    <property type="term" value="F:ATP hydrolysis activity"/>
    <property type="evidence" value="ECO:0007669"/>
    <property type="project" value="InterPro"/>
</dbReference>
<dbReference type="SMART" id="SM00382">
    <property type="entry name" value="AAA"/>
    <property type="match status" value="1"/>
</dbReference>
<dbReference type="GO" id="GO:0042626">
    <property type="term" value="F:ATPase-coupled transmembrane transporter activity"/>
    <property type="evidence" value="ECO:0007669"/>
    <property type="project" value="TreeGrafter"/>
</dbReference>
<dbReference type="InterPro" id="IPR050173">
    <property type="entry name" value="ABC_transporter_C-like"/>
</dbReference>
<name>A0A1R2BAR8_9CILI</name>
<dbReference type="InterPro" id="IPR003593">
    <property type="entry name" value="AAA+_ATPase"/>
</dbReference>
<protein>
    <recommendedName>
        <fullName evidence="3">ABC transporter domain-containing protein</fullName>
    </recommendedName>
</protein>
<evidence type="ECO:0000256" key="2">
    <source>
        <dbReference type="ARBA" id="ARBA00022840"/>
    </source>
</evidence>
<evidence type="ECO:0000313" key="4">
    <source>
        <dbReference type="EMBL" id="OMJ73847.1"/>
    </source>
</evidence>
<dbReference type="PROSITE" id="PS50893">
    <property type="entry name" value="ABC_TRANSPORTER_2"/>
    <property type="match status" value="1"/>
</dbReference>
<dbReference type="GO" id="GO:0016020">
    <property type="term" value="C:membrane"/>
    <property type="evidence" value="ECO:0007669"/>
    <property type="project" value="TreeGrafter"/>
</dbReference>
<evidence type="ECO:0000256" key="1">
    <source>
        <dbReference type="ARBA" id="ARBA00022741"/>
    </source>
</evidence>
<dbReference type="Proteomes" id="UP000187209">
    <property type="component" value="Unassembled WGS sequence"/>
</dbReference>
<dbReference type="PANTHER" id="PTHR24223">
    <property type="entry name" value="ATP-BINDING CASSETTE SUB-FAMILY C"/>
    <property type="match status" value="1"/>
</dbReference>
<dbReference type="OrthoDB" id="442846at2759"/>
<dbReference type="InterPro" id="IPR027417">
    <property type="entry name" value="P-loop_NTPase"/>
</dbReference>
<organism evidence="4 5">
    <name type="scientific">Stentor coeruleus</name>
    <dbReference type="NCBI Taxonomy" id="5963"/>
    <lineage>
        <taxon>Eukaryota</taxon>
        <taxon>Sar</taxon>
        <taxon>Alveolata</taxon>
        <taxon>Ciliophora</taxon>
        <taxon>Postciliodesmatophora</taxon>
        <taxon>Heterotrichea</taxon>
        <taxon>Heterotrichida</taxon>
        <taxon>Stentoridae</taxon>
        <taxon>Stentor</taxon>
    </lineage>
</organism>
<keyword evidence="1" id="KW-0547">Nucleotide-binding</keyword>
<keyword evidence="5" id="KW-1185">Reference proteome</keyword>
<dbReference type="GO" id="GO:0005524">
    <property type="term" value="F:ATP binding"/>
    <property type="evidence" value="ECO:0007669"/>
    <property type="project" value="UniProtKB-KW"/>
</dbReference>
<dbReference type="Pfam" id="PF00005">
    <property type="entry name" value="ABC_tran"/>
    <property type="match status" value="1"/>
</dbReference>
<sequence>MLKNNISGTLAALSLTFNVSMVGEVNMWAKFLIELNNMMSSPQRLLEYLKMAHEGVLQRPTFFKILQGDIQFEQVCLRYRQDLPLALNNFSLTIPKGSKIGIMGRTGAGKSSILASLLRTAIPESGKIYIDGKDYMDLGLNDLRSHIYYNREINEILSIIGLENIVFRFSKGLESIYGDEAFFSAGEKQLLCLARALIKDTKILIIDEATANVDRETERVIQHSIKYKTLGRTVIIIAHRITTIRDCDKIVIVKDGRCSEFGTHSELSVNSQYYKEILEQTED</sequence>
<dbReference type="AlphaFoldDB" id="A0A1R2BAR8"/>
<keyword evidence="2" id="KW-0067">ATP-binding</keyword>
<dbReference type="PROSITE" id="PS00211">
    <property type="entry name" value="ABC_TRANSPORTER_1"/>
    <property type="match status" value="1"/>
</dbReference>
<dbReference type="Gene3D" id="3.40.50.300">
    <property type="entry name" value="P-loop containing nucleotide triphosphate hydrolases"/>
    <property type="match status" value="2"/>
</dbReference>
<reference evidence="4 5" key="1">
    <citation type="submission" date="2016-11" db="EMBL/GenBank/DDBJ databases">
        <title>The macronuclear genome of Stentor coeruleus: a giant cell with tiny introns.</title>
        <authorList>
            <person name="Slabodnick M."/>
            <person name="Ruby J.G."/>
            <person name="Reiff S.B."/>
            <person name="Swart E.C."/>
            <person name="Gosai S."/>
            <person name="Prabakaran S."/>
            <person name="Witkowska E."/>
            <person name="Larue G.E."/>
            <person name="Fisher S."/>
            <person name="Freeman R.M."/>
            <person name="Gunawardena J."/>
            <person name="Chu W."/>
            <person name="Stover N.A."/>
            <person name="Gregory B.D."/>
            <person name="Nowacki M."/>
            <person name="Derisi J."/>
            <person name="Roy S.W."/>
            <person name="Marshall W.F."/>
            <person name="Sood P."/>
        </authorList>
    </citation>
    <scope>NUCLEOTIDE SEQUENCE [LARGE SCALE GENOMIC DNA]</scope>
    <source>
        <strain evidence="4">WM001</strain>
    </source>
</reference>
<dbReference type="InterPro" id="IPR017871">
    <property type="entry name" value="ABC_transporter-like_CS"/>
</dbReference>
<feature type="domain" description="ABC transporter" evidence="3">
    <location>
        <begin position="70"/>
        <end position="280"/>
    </location>
</feature>
<proteinExistence type="predicted"/>